<feature type="compositionally biased region" description="Basic residues" evidence="4">
    <location>
        <begin position="665"/>
        <end position="676"/>
    </location>
</feature>
<evidence type="ECO:0000313" key="6">
    <source>
        <dbReference type="EMBL" id="CAA2982925.1"/>
    </source>
</evidence>
<feature type="domain" description="Agenet" evidence="5">
    <location>
        <begin position="227"/>
        <end position="283"/>
    </location>
</feature>
<evidence type="ECO:0000256" key="4">
    <source>
        <dbReference type="SAM" id="MobiDB-lite"/>
    </source>
</evidence>
<evidence type="ECO:0000256" key="2">
    <source>
        <dbReference type="ARBA" id="ARBA00022604"/>
    </source>
</evidence>
<dbReference type="CDD" id="cd20406">
    <property type="entry name" value="Tudor_Agenet_AtDUF_rpt2_4"/>
    <property type="match status" value="2"/>
</dbReference>
<feature type="compositionally biased region" description="Polar residues" evidence="4">
    <location>
        <begin position="678"/>
        <end position="688"/>
    </location>
</feature>
<feature type="compositionally biased region" description="Basic and acidic residues" evidence="4">
    <location>
        <begin position="554"/>
        <end position="568"/>
    </location>
</feature>
<protein>
    <recommendedName>
        <fullName evidence="5">Agenet domain-containing protein</fullName>
    </recommendedName>
</protein>
<dbReference type="InterPro" id="IPR007930">
    <property type="entry name" value="DUF724"/>
</dbReference>
<proteinExistence type="predicted"/>
<dbReference type="EMBL" id="CACTIH010003710">
    <property type="protein sequence ID" value="CAA2982925.1"/>
    <property type="molecule type" value="Genomic_DNA"/>
</dbReference>
<evidence type="ECO:0000313" key="7">
    <source>
        <dbReference type="Proteomes" id="UP000594638"/>
    </source>
</evidence>
<keyword evidence="2" id="KW-0341">Growth regulation</keyword>
<dbReference type="InterPro" id="IPR008395">
    <property type="entry name" value="Agenet-like_dom"/>
</dbReference>
<feature type="domain" description="Agenet" evidence="5">
    <location>
        <begin position="158"/>
        <end position="225"/>
    </location>
</feature>
<keyword evidence="1" id="KW-0813">Transport</keyword>
<dbReference type="Gramene" id="OE9A107122T6">
    <property type="protein sequence ID" value="OE9A107122C6"/>
    <property type="gene ID" value="OE9A107122"/>
</dbReference>
<sequence>MGKKSLFPEGSLIEVKTDEEGFKDVYFLATVIPIPAKFKGKNYKSKRKNTLYVEYLSLLADDNGSDLLREFVDLNFVRPAPPPSEIVEGFEVNDVVDAYYRDGWWIGVVKRVEEGPKFVVTFQNPPDELDFGISNLRVHWDWVDGRWVRPVHPGKVALMFDVGKNVEVSIEEENYLNAWFPAIIREIVSDGSFVVELSQKVGNEAQHLKANVDPLHIRPSPPILKDKKYVLLEKIDAFFDGGWWSGVITKELEDSRYEILIKQLQKNRELHQSKIRPHMEWKDSKWTASSQDDVIPSSDAEKQGGPICSDITTVAVPVGSSGNGKDCTEEKMPCSLNSRENQVEQSTPCDQKLSHITTSITKRRCSLPSDFLDDLSLPLKKLKEGNLEAATSLAPEQQNILATSSKVMLCVSASPISENIRINSVKQSMLGDLSSNNSYRGRRIRKQKKFEEDDPTSDSKKRRGRTQEMQVKIPEYVVGGLATGKGCSSDKRDHPSIDEEPLKPVSEQEQQSNDSAIQRIKVNMMRLRRGKTQELQVKSLESVVGGLTAGKASSSDKSDRPSINKEPLKPVSEQEQQSNDSMLWRMKDIPTSGSMKKRGRNEVNSPESIVEGLATGKACLSDNWDCPSIDKESLKPVSEQEQLSNDSATLRIQESKQLETEEGIHKRKRGRPRKMPIKSQQTQVTGSAQDGKIEADEMVIKDCNANEVDSSITAEMMTGIEGSLYDQESTMHGKNNGLPKLKNRPGSIMKKTHRKVSDATAVERSVNPIEKHSSKGRRRRTTYLKSAFQVQDSLDASGSKTMESNHMVNELNKVNAGVPSREFDNKPLSQWIEEIQTPNAVDGSRVSLARTAEKCVETAKMPKEIALLTDGSERQESGIQIPFSGDKVSIIQSKQLSLPFVKNAMLWSAIESMDVFQRIPQKPHFQPLQYTKESSREGLAIGLMVTFSSVVEKALRLQLNDPKSISDDILENLADLERYGFDVHAVRDRITGLLSVKDRKEKLLGQVEQLDSQIAEQNLERNHTDEEINKINEQIRNLQEKLTHAESAKEAKDRLIASSKSKLEELKESIMTVACDFEKLAATTL</sequence>
<feature type="region of interest" description="Disordered" evidence="4">
    <location>
        <begin position="431"/>
        <end position="516"/>
    </location>
</feature>
<dbReference type="PANTHER" id="PTHR31917">
    <property type="entry name" value="AGENET DOMAIN-CONTAINING PROTEIN-RELATED"/>
    <property type="match status" value="1"/>
</dbReference>
<dbReference type="OrthoDB" id="687110at2759"/>
<feature type="region of interest" description="Disordered" evidence="4">
    <location>
        <begin position="547"/>
        <end position="583"/>
    </location>
</feature>
<accession>A0A8S0RV69</accession>
<dbReference type="Pfam" id="PF05641">
    <property type="entry name" value="Agenet"/>
    <property type="match status" value="3"/>
</dbReference>
<gene>
    <name evidence="6" type="ORF">OLEA9_A107122</name>
</gene>
<keyword evidence="3" id="KW-0175">Coiled coil</keyword>
<organism evidence="6 7">
    <name type="scientific">Olea europaea subsp. europaea</name>
    <dbReference type="NCBI Taxonomy" id="158383"/>
    <lineage>
        <taxon>Eukaryota</taxon>
        <taxon>Viridiplantae</taxon>
        <taxon>Streptophyta</taxon>
        <taxon>Embryophyta</taxon>
        <taxon>Tracheophyta</taxon>
        <taxon>Spermatophyta</taxon>
        <taxon>Magnoliopsida</taxon>
        <taxon>eudicotyledons</taxon>
        <taxon>Gunneridae</taxon>
        <taxon>Pentapetalae</taxon>
        <taxon>asterids</taxon>
        <taxon>lamiids</taxon>
        <taxon>Lamiales</taxon>
        <taxon>Oleaceae</taxon>
        <taxon>Oleeae</taxon>
        <taxon>Olea</taxon>
    </lineage>
</organism>
<reference evidence="6 7" key="1">
    <citation type="submission" date="2019-12" db="EMBL/GenBank/DDBJ databases">
        <authorList>
            <person name="Alioto T."/>
            <person name="Alioto T."/>
            <person name="Gomez Garrido J."/>
        </authorList>
    </citation>
    <scope>NUCLEOTIDE SEQUENCE [LARGE SCALE GENOMIC DNA]</scope>
</reference>
<dbReference type="CDD" id="cd20405">
    <property type="entry name" value="Tudor_Agenet_AtDUF_rpt1_3"/>
    <property type="match status" value="1"/>
</dbReference>
<keyword evidence="7" id="KW-1185">Reference proteome</keyword>
<feature type="compositionally biased region" description="Polar residues" evidence="4">
    <location>
        <begin position="507"/>
        <end position="516"/>
    </location>
</feature>
<feature type="compositionally biased region" description="Basic and acidic residues" evidence="4">
    <location>
        <begin position="488"/>
        <end position="502"/>
    </location>
</feature>
<comment type="caution">
    <text evidence="6">The sequence shown here is derived from an EMBL/GenBank/DDBJ whole genome shotgun (WGS) entry which is preliminary data.</text>
</comment>
<evidence type="ECO:0000259" key="5">
    <source>
        <dbReference type="SMART" id="SM00743"/>
    </source>
</evidence>
<dbReference type="SMART" id="SM00743">
    <property type="entry name" value="Agenet"/>
    <property type="match status" value="4"/>
</dbReference>
<evidence type="ECO:0000256" key="3">
    <source>
        <dbReference type="SAM" id="Coils"/>
    </source>
</evidence>
<dbReference type="AlphaFoldDB" id="A0A8S0RV69"/>
<name>A0A8S0RV69_OLEEU</name>
<feature type="domain" description="Agenet" evidence="5">
    <location>
        <begin position="88"/>
        <end position="144"/>
    </location>
</feature>
<evidence type="ECO:0000256" key="1">
    <source>
        <dbReference type="ARBA" id="ARBA00022448"/>
    </source>
</evidence>
<feature type="region of interest" description="Disordered" evidence="4">
    <location>
        <begin position="657"/>
        <end position="689"/>
    </location>
</feature>
<feature type="region of interest" description="Disordered" evidence="4">
    <location>
        <begin position="281"/>
        <end position="302"/>
    </location>
</feature>
<dbReference type="Proteomes" id="UP000594638">
    <property type="component" value="Unassembled WGS sequence"/>
</dbReference>
<dbReference type="Pfam" id="PF05266">
    <property type="entry name" value="DUF724"/>
    <property type="match status" value="1"/>
</dbReference>
<feature type="domain" description="Agenet" evidence="5">
    <location>
        <begin position="5"/>
        <end position="85"/>
    </location>
</feature>
<dbReference type="PANTHER" id="PTHR31917:SF153">
    <property type="entry name" value="DUF724 DOMAIN-CONTAINING PROTEIN 3-RELATED"/>
    <property type="match status" value="1"/>
</dbReference>
<feature type="coiled-coil region" evidence="3">
    <location>
        <begin position="993"/>
        <end position="1069"/>
    </location>
</feature>
<dbReference type="InterPro" id="IPR014002">
    <property type="entry name" value="Agenet_dom_plant"/>
</dbReference>